<dbReference type="GO" id="GO:0043828">
    <property type="term" value="F:tRNA 2-selenouridine synthase activity"/>
    <property type="evidence" value="ECO:0007669"/>
    <property type="project" value="InterPro"/>
</dbReference>
<evidence type="ECO:0000313" key="4">
    <source>
        <dbReference type="Proteomes" id="UP000002534"/>
    </source>
</evidence>
<dbReference type="NCBIfam" id="TIGR03167">
    <property type="entry name" value="tRNA_sel_U_synt"/>
    <property type="match status" value="1"/>
</dbReference>
<reference evidence="3 4" key="2">
    <citation type="journal article" date="2012" name="BMC Genomics">
        <title>The genome of Pelobacter carbinolicus reveals surprising metabolic capabilities and physiological features.</title>
        <authorList>
            <person name="Aklujkar M."/>
            <person name="Haveman S.A."/>
            <person name="Didonato R.Jr."/>
            <person name="Chertkov O."/>
            <person name="Han C.S."/>
            <person name="Land M.L."/>
            <person name="Brown P."/>
            <person name="Lovley D.R."/>
        </authorList>
    </citation>
    <scope>NUCLEOTIDE SEQUENCE [LARGE SCALE GENOMIC DNA]</scope>
    <source>
        <strain evidence="4">DSM 2380 / NBRC 103641 / GraBd1</strain>
    </source>
</reference>
<dbReference type="InterPro" id="IPR017582">
    <property type="entry name" value="SelU"/>
</dbReference>
<dbReference type="InterPro" id="IPR001763">
    <property type="entry name" value="Rhodanese-like_dom"/>
</dbReference>
<evidence type="ECO:0000256" key="1">
    <source>
        <dbReference type="ARBA" id="ARBA00023266"/>
    </source>
</evidence>
<keyword evidence="4" id="KW-1185">Reference proteome</keyword>
<reference evidence="4" key="1">
    <citation type="submission" date="2005-10" db="EMBL/GenBank/DDBJ databases">
        <title>Complete sequence of Pelobacter carbinolicus DSM 2380.</title>
        <authorList>
            <person name="Copeland A."/>
            <person name="Lucas S."/>
            <person name="Lapidus A."/>
            <person name="Barry K."/>
            <person name="Detter J.C."/>
            <person name="Glavina T."/>
            <person name="Hammon N."/>
            <person name="Israni S."/>
            <person name="Pitluck S."/>
            <person name="Chertkov O."/>
            <person name="Schmutz J."/>
            <person name="Larimer F."/>
            <person name="Land M."/>
            <person name="Kyrpides N."/>
            <person name="Ivanova N."/>
            <person name="Richardson P."/>
        </authorList>
    </citation>
    <scope>NUCLEOTIDE SEQUENCE [LARGE SCALE GENOMIC DNA]</scope>
    <source>
        <strain evidence="4">DSM 2380 / NBRC 103641 / GraBd1</strain>
    </source>
</reference>
<dbReference type="Pfam" id="PF00581">
    <property type="entry name" value="Rhodanese"/>
    <property type="match status" value="1"/>
</dbReference>
<dbReference type="AlphaFoldDB" id="Q3A7V5"/>
<dbReference type="GO" id="GO:0002098">
    <property type="term" value="P:tRNA wobble uridine modification"/>
    <property type="evidence" value="ECO:0007669"/>
    <property type="project" value="InterPro"/>
</dbReference>
<dbReference type="Gene3D" id="3.40.250.10">
    <property type="entry name" value="Rhodanese-like domain"/>
    <property type="match status" value="1"/>
</dbReference>
<dbReference type="PROSITE" id="PS00380">
    <property type="entry name" value="RHODANESE_1"/>
    <property type="match status" value="1"/>
</dbReference>
<feature type="domain" description="Rhodanese" evidence="2">
    <location>
        <begin position="14"/>
        <end position="135"/>
    </location>
</feature>
<keyword evidence="1" id="KW-0711">Selenium</keyword>
<accession>Q3A7V5</accession>
<dbReference type="GO" id="GO:0004792">
    <property type="term" value="F:thiosulfate-cyanide sulfurtransferase activity"/>
    <property type="evidence" value="ECO:0007669"/>
    <property type="project" value="InterPro"/>
</dbReference>
<gene>
    <name evidence="3" type="primary">selU</name>
    <name evidence="3" type="ordered locus">Pcar_0278</name>
</gene>
<name>Q3A7V5_SYNC1</name>
<dbReference type="SMART" id="SM00450">
    <property type="entry name" value="RHOD"/>
    <property type="match status" value="1"/>
</dbReference>
<sequence>MSQRPYTPELFLQQATRHPVFDVRTPSEFRKGHIPGARNLPLFSDEERHEIGLLYKQQGREPAVLRGLEMVGPRLTEYIRQVQAVTDSRQVLVHCWRGGMRSASLAWLLGQVGYRVGLLQGGYKAYRKCVLADYEKPLQLLVLGGMTGSGKTEILHSLQQRGQQVLDLEGLACHRGSAFGALDDVEQPTTEQFENDVHAVLQTLQPEQPIWVEDESRRIGSVIVNDGLFRQMRNAPLVCIHVSREARVERLCNDYGSVSPEKLAGAVSNISKRLGGEKTRLALQAIADGDYATATHAVLDYYDKTYLYGISKRNPDRVMDLDPTPESPGAIAAALGKIARDVQL</sequence>
<dbReference type="InterPro" id="IPR016130">
    <property type="entry name" value="Tyr_Pase_AS"/>
</dbReference>
<dbReference type="SUPFAM" id="SSF52540">
    <property type="entry name" value="P-loop containing nucleoside triphosphate hydrolases"/>
    <property type="match status" value="1"/>
</dbReference>
<dbReference type="InterPro" id="IPR058840">
    <property type="entry name" value="AAA_SelU"/>
</dbReference>
<dbReference type="SUPFAM" id="SSF52821">
    <property type="entry name" value="Rhodanese/Cell cycle control phosphatase"/>
    <property type="match status" value="1"/>
</dbReference>
<dbReference type="EMBL" id="CP000142">
    <property type="protein sequence ID" value="ABA87539.1"/>
    <property type="molecule type" value="Genomic_DNA"/>
</dbReference>
<evidence type="ECO:0000313" key="3">
    <source>
        <dbReference type="EMBL" id="ABA87539.1"/>
    </source>
</evidence>
<dbReference type="STRING" id="338963.Pcar_0278"/>
<proteinExistence type="predicted"/>
<dbReference type="InterPro" id="IPR001307">
    <property type="entry name" value="Thiosulphate_STrfase_CS"/>
</dbReference>
<dbReference type="eggNOG" id="COG2603">
    <property type="taxonomic scope" value="Bacteria"/>
</dbReference>
<organism evidence="3 4">
    <name type="scientific">Syntrophotalea carbinolica (strain DSM 2380 / NBRC 103641 / GraBd1)</name>
    <name type="common">Pelobacter carbinolicus</name>
    <dbReference type="NCBI Taxonomy" id="338963"/>
    <lineage>
        <taxon>Bacteria</taxon>
        <taxon>Pseudomonadati</taxon>
        <taxon>Thermodesulfobacteriota</taxon>
        <taxon>Desulfuromonadia</taxon>
        <taxon>Desulfuromonadales</taxon>
        <taxon>Syntrophotaleaceae</taxon>
        <taxon>Syntrophotalea</taxon>
    </lineage>
</organism>
<dbReference type="PROSITE" id="PS00383">
    <property type="entry name" value="TYR_PHOSPHATASE_1"/>
    <property type="match status" value="1"/>
</dbReference>
<dbReference type="OrthoDB" id="285281at2"/>
<dbReference type="Proteomes" id="UP000002534">
    <property type="component" value="Chromosome"/>
</dbReference>
<dbReference type="PROSITE" id="PS50206">
    <property type="entry name" value="RHODANESE_3"/>
    <property type="match status" value="1"/>
</dbReference>
<dbReference type="HOGENOM" id="CLU_043456_0_0_7"/>
<dbReference type="Pfam" id="PF26341">
    <property type="entry name" value="AAA_SelU"/>
    <property type="match status" value="1"/>
</dbReference>
<protein>
    <submittedName>
        <fullName evidence="3">tRNA (5-carboxymethylaminomethyl-2-seleno-U34)-2-selenouridine synthase</fullName>
    </submittedName>
</protein>
<dbReference type="InterPro" id="IPR036873">
    <property type="entry name" value="Rhodanese-like_dom_sf"/>
</dbReference>
<dbReference type="PANTHER" id="PTHR30401:SF0">
    <property type="entry name" value="TRNA 2-SELENOURIDINE SYNTHASE"/>
    <property type="match status" value="1"/>
</dbReference>
<dbReference type="RefSeq" id="WP_011339948.1">
    <property type="nucleotide sequence ID" value="NC_007498.2"/>
</dbReference>
<dbReference type="NCBIfam" id="NF008752">
    <property type="entry name" value="PRK11784.1-4"/>
    <property type="match status" value="1"/>
</dbReference>
<dbReference type="NCBIfam" id="NF008750">
    <property type="entry name" value="PRK11784.1-2"/>
    <property type="match status" value="1"/>
</dbReference>
<dbReference type="InterPro" id="IPR027417">
    <property type="entry name" value="P-loop_NTPase"/>
</dbReference>
<dbReference type="KEGG" id="pca:Pcar_0278"/>
<evidence type="ECO:0000259" key="2">
    <source>
        <dbReference type="PROSITE" id="PS50206"/>
    </source>
</evidence>
<dbReference type="PANTHER" id="PTHR30401">
    <property type="entry name" value="TRNA 2-SELENOURIDINE SYNTHASE"/>
    <property type="match status" value="1"/>
</dbReference>